<keyword evidence="3" id="KW-1185">Reference proteome</keyword>
<dbReference type="Proteomes" id="UP000271554">
    <property type="component" value="Chromosome"/>
</dbReference>
<name>A0A387HIM1_9ACTN</name>
<organism evidence="2 3">
    <name type="scientific">Streptomyces hundungensis</name>
    <dbReference type="NCBI Taxonomy" id="1077946"/>
    <lineage>
        <taxon>Bacteria</taxon>
        <taxon>Bacillati</taxon>
        <taxon>Actinomycetota</taxon>
        <taxon>Actinomycetes</taxon>
        <taxon>Kitasatosporales</taxon>
        <taxon>Streptomycetaceae</taxon>
        <taxon>Streptomyces</taxon>
    </lineage>
</organism>
<dbReference type="RefSeq" id="WP_120724066.1">
    <property type="nucleotide sequence ID" value="NZ_CP032698.1"/>
</dbReference>
<evidence type="ECO:0000313" key="3">
    <source>
        <dbReference type="Proteomes" id="UP000271554"/>
    </source>
</evidence>
<evidence type="ECO:0000256" key="1">
    <source>
        <dbReference type="SAM" id="Phobius"/>
    </source>
</evidence>
<keyword evidence="1" id="KW-0812">Transmembrane</keyword>
<feature type="transmembrane region" description="Helical" evidence="1">
    <location>
        <begin position="58"/>
        <end position="78"/>
    </location>
</feature>
<accession>A0A387HIM1</accession>
<proteinExistence type="predicted"/>
<dbReference type="AlphaFoldDB" id="A0A387HIM1"/>
<keyword evidence="1" id="KW-0472">Membrane</keyword>
<sequence length="79" mass="7784">MGLETRVRIVLELLSNAGVVSLLGPSGLLVLALGVLLAKGGGETGGEGGEQPATVPSGPRTNLVCVAAVLVVVLLIAAR</sequence>
<keyword evidence="1" id="KW-1133">Transmembrane helix</keyword>
<dbReference type="EMBL" id="CP032698">
    <property type="protein sequence ID" value="AYG83344.1"/>
    <property type="molecule type" value="Genomic_DNA"/>
</dbReference>
<reference evidence="2 3" key="1">
    <citation type="submission" date="2018-10" db="EMBL/GenBank/DDBJ databases">
        <title>Relationship between Morphology and Antimicrobial Activity in Streptomyces.</title>
        <authorList>
            <person name="Kang H.J."/>
            <person name="Kim S.B."/>
        </authorList>
    </citation>
    <scope>NUCLEOTIDE SEQUENCE [LARGE SCALE GENOMIC DNA]</scope>
    <source>
        <strain evidence="2 3">BH38</strain>
    </source>
</reference>
<evidence type="ECO:0000313" key="2">
    <source>
        <dbReference type="EMBL" id="AYG83344.1"/>
    </source>
</evidence>
<dbReference type="KEGG" id="shun:DWB77_05540"/>
<protein>
    <submittedName>
        <fullName evidence="2">Uncharacterized protein</fullName>
    </submittedName>
</protein>
<gene>
    <name evidence="2" type="ORF">DWB77_05540</name>
</gene>
<feature type="transmembrane region" description="Helical" evidence="1">
    <location>
        <begin position="12"/>
        <end position="38"/>
    </location>
</feature>